<reference evidence="2 3" key="1">
    <citation type="submission" date="2016-10" db="EMBL/GenBank/DDBJ databases">
        <authorList>
            <person name="Varghese N."/>
            <person name="Submissions S."/>
        </authorList>
    </citation>
    <scope>NUCLEOTIDE SEQUENCE [LARGE SCALE GENOMIC DNA]</scope>
    <source>
        <strain evidence="2 3">DSM 18839</strain>
    </source>
</reference>
<dbReference type="Pfam" id="PF12706">
    <property type="entry name" value="Lactamase_B_2"/>
    <property type="match status" value="1"/>
</dbReference>
<dbReference type="AlphaFoldDB" id="A0A8G2BG81"/>
<dbReference type="PANTHER" id="PTHR42663:SF6">
    <property type="entry name" value="HYDROLASE C777.06C-RELATED"/>
    <property type="match status" value="1"/>
</dbReference>
<dbReference type="InterPro" id="IPR036866">
    <property type="entry name" value="RibonucZ/Hydroxyglut_hydro"/>
</dbReference>
<accession>A0A8G2BG81</accession>
<dbReference type="OrthoDB" id="9781189at2"/>
<dbReference type="PANTHER" id="PTHR42663">
    <property type="entry name" value="HYDROLASE C777.06C-RELATED-RELATED"/>
    <property type="match status" value="1"/>
</dbReference>
<sequence>MKITMLGCGASVGVPSLSGGWGHCDPAEPRNRRRRCSILVEKDGRRVLVDASPDLREQLLDARVDSIDALLFTHMHADHTHGMDDLRPLFWTTRQRIPTYADAVTWADLMARFGYMVEAAPSSPPHFVPPLQRHDIDEGVYEIAGMRVEVMRQDHGVSGESLGFIFDGKVAYSTDVATLSEAQLDRLASFGLELWIVDCLREEESGAHASLAQATGWIARVAPKQAYLTHMNGRLDYARTLAKCPPGVEPGYDGLVVQV</sequence>
<feature type="domain" description="Metallo-beta-lactamase" evidence="1">
    <location>
        <begin position="34"/>
        <end position="230"/>
    </location>
</feature>
<dbReference type="Gene3D" id="3.60.15.10">
    <property type="entry name" value="Ribonuclease Z/Hydroxyacylglutathione hydrolase-like"/>
    <property type="match status" value="1"/>
</dbReference>
<keyword evidence="3" id="KW-1185">Reference proteome</keyword>
<protein>
    <submittedName>
        <fullName evidence="2">Phosphoribosyl 1,2-cyclic phosphate phosphodiesterase</fullName>
    </submittedName>
</protein>
<dbReference type="Proteomes" id="UP000198615">
    <property type="component" value="Unassembled WGS sequence"/>
</dbReference>
<comment type="caution">
    <text evidence="2">The sequence shown here is derived from an EMBL/GenBank/DDBJ whole genome shotgun (WGS) entry which is preliminary data.</text>
</comment>
<dbReference type="SMART" id="SM00849">
    <property type="entry name" value="Lactamase_B"/>
    <property type="match status" value="1"/>
</dbReference>
<dbReference type="InterPro" id="IPR001279">
    <property type="entry name" value="Metallo-B-lactamas"/>
</dbReference>
<name>A0A8G2BG81_9PROT</name>
<gene>
    <name evidence="2" type="ORF">SAMN05660686_00349</name>
</gene>
<organism evidence="2 3">
    <name type="scientific">Thalassobaculum litoreum DSM 18839</name>
    <dbReference type="NCBI Taxonomy" id="1123362"/>
    <lineage>
        <taxon>Bacteria</taxon>
        <taxon>Pseudomonadati</taxon>
        <taxon>Pseudomonadota</taxon>
        <taxon>Alphaproteobacteria</taxon>
        <taxon>Rhodospirillales</taxon>
        <taxon>Thalassobaculaceae</taxon>
        <taxon>Thalassobaculum</taxon>
    </lineage>
</organism>
<evidence type="ECO:0000313" key="3">
    <source>
        <dbReference type="Proteomes" id="UP000198615"/>
    </source>
</evidence>
<evidence type="ECO:0000313" key="2">
    <source>
        <dbReference type="EMBL" id="SDF12310.1"/>
    </source>
</evidence>
<dbReference type="SUPFAM" id="SSF56281">
    <property type="entry name" value="Metallo-hydrolase/oxidoreductase"/>
    <property type="match status" value="1"/>
</dbReference>
<dbReference type="EMBL" id="FNBW01000001">
    <property type="protein sequence ID" value="SDF12310.1"/>
    <property type="molecule type" value="Genomic_DNA"/>
</dbReference>
<evidence type="ECO:0000259" key="1">
    <source>
        <dbReference type="SMART" id="SM00849"/>
    </source>
</evidence>
<dbReference type="CDD" id="cd16279">
    <property type="entry name" value="metallo-hydrolase-like_MBL-fold"/>
    <property type="match status" value="1"/>
</dbReference>
<dbReference type="RefSeq" id="WP_093147679.1">
    <property type="nucleotide sequence ID" value="NZ_FNBW01000001.1"/>
</dbReference>
<proteinExistence type="predicted"/>